<protein>
    <submittedName>
        <fullName evidence="3">Enolase C-terminal domain-like protein</fullName>
    </submittedName>
</protein>
<proteinExistence type="predicted"/>
<dbReference type="EMBL" id="JBHTIU010000039">
    <property type="protein sequence ID" value="MFD0870108.1"/>
    <property type="molecule type" value="Genomic_DNA"/>
</dbReference>
<dbReference type="InterPro" id="IPR029065">
    <property type="entry name" value="Enolase_C-like"/>
</dbReference>
<dbReference type="InterPro" id="IPR036849">
    <property type="entry name" value="Enolase-like_C_sf"/>
</dbReference>
<evidence type="ECO:0000256" key="1">
    <source>
        <dbReference type="ARBA" id="ARBA00022723"/>
    </source>
</evidence>
<keyword evidence="4" id="KW-1185">Reference proteome</keyword>
<reference evidence="4" key="1">
    <citation type="journal article" date="2019" name="Int. J. Syst. Evol. Microbiol.">
        <title>The Global Catalogue of Microorganisms (GCM) 10K type strain sequencing project: providing services to taxonomists for standard genome sequencing and annotation.</title>
        <authorList>
            <consortium name="The Broad Institute Genomics Platform"/>
            <consortium name="The Broad Institute Genome Sequencing Center for Infectious Disease"/>
            <person name="Wu L."/>
            <person name="Ma J."/>
        </authorList>
    </citation>
    <scope>NUCLEOTIDE SEQUENCE [LARGE SCALE GENOMIC DNA]</scope>
    <source>
        <strain evidence="4">CCUG 57263</strain>
    </source>
</reference>
<evidence type="ECO:0000313" key="3">
    <source>
        <dbReference type="EMBL" id="MFD0870108.1"/>
    </source>
</evidence>
<name>A0ABW3DCT3_9BACL</name>
<dbReference type="Pfam" id="PF13378">
    <property type="entry name" value="MR_MLE_C"/>
    <property type="match status" value="1"/>
</dbReference>
<dbReference type="SUPFAM" id="SSF51604">
    <property type="entry name" value="Enolase C-terminal domain-like"/>
    <property type="match status" value="1"/>
</dbReference>
<comment type="caution">
    <text evidence="3">The sequence shown here is derived from an EMBL/GenBank/DDBJ whole genome shotgun (WGS) entry which is preliminary data.</text>
</comment>
<evidence type="ECO:0000259" key="2">
    <source>
        <dbReference type="Pfam" id="PF13378"/>
    </source>
</evidence>
<dbReference type="SUPFAM" id="SSF54826">
    <property type="entry name" value="Enolase N-terminal domain-like"/>
    <property type="match status" value="1"/>
</dbReference>
<evidence type="ECO:0000313" key="4">
    <source>
        <dbReference type="Proteomes" id="UP001597120"/>
    </source>
</evidence>
<dbReference type="InterPro" id="IPR029017">
    <property type="entry name" value="Enolase-like_N"/>
</dbReference>
<dbReference type="RefSeq" id="WP_379288615.1">
    <property type="nucleotide sequence ID" value="NZ_JBHTIU010000039.1"/>
</dbReference>
<organism evidence="3 4">
    <name type="scientific">Paenibacillus residui</name>
    <dbReference type="NCBI Taxonomy" id="629724"/>
    <lineage>
        <taxon>Bacteria</taxon>
        <taxon>Bacillati</taxon>
        <taxon>Bacillota</taxon>
        <taxon>Bacilli</taxon>
        <taxon>Bacillales</taxon>
        <taxon>Paenibacillaceae</taxon>
        <taxon>Paenibacillus</taxon>
    </lineage>
</organism>
<feature type="domain" description="Enolase C-terminal" evidence="2">
    <location>
        <begin position="177"/>
        <end position="338"/>
    </location>
</feature>
<dbReference type="Proteomes" id="UP001597120">
    <property type="component" value="Unassembled WGS sequence"/>
</dbReference>
<dbReference type="Gene3D" id="3.20.20.120">
    <property type="entry name" value="Enolase-like C-terminal domain"/>
    <property type="match status" value="1"/>
</dbReference>
<accession>A0ABW3DCT3</accession>
<gene>
    <name evidence="3" type="ORF">ACFQ03_13180</name>
</gene>
<sequence>MRIVQTKHAVVQEELLAPFGFKGGYIDELWQSVVLLANETGEIGAGTGVQSVLWSDADVFTRLGGQKGNEIMARMTTAALDAARGKEFSDPFALLEHVLPQVYEYGRGHSHPDLRLTFALNSLVPVDFASWQLFARQSGISSFDQLIPEEYRAPLSSRHSALASTPLIPYGMPEEEIIRLLEEGYFVLKIKLGADPKQNGDRSEMLEWDKQRLETVHRLAGERSSEFTESGRIVYYLDANGRYDHKDRLLSLLEHADRIGALERIVLLEEPFPENDETEVADLPVRIAADESVHNEEDALARIELGYGAIALKPVAKTLSVSLKMAKLAHERGIPCFCADLTAIPWMVDWNKNVAARLKPIPGLKTGLLESNGHQNYRRWEEMRRHHPHGQAEWTESTRGIFRLTEAFYSVNGGILDRSEAYEQIATQGDRRG</sequence>
<keyword evidence="1" id="KW-0479">Metal-binding</keyword>